<name>A0A816ACC9_9BILA</name>
<comment type="caution">
    <text evidence="4">The sequence shown here is derived from an EMBL/GenBank/DDBJ whole genome shotgun (WGS) entry which is preliminary data.</text>
</comment>
<dbReference type="Pfam" id="PF00248">
    <property type="entry name" value="Aldo_ket_red"/>
    <property type="match status" value="1"/>
</dbReference>
<evidence type="ECO:0000313" key="5">
    <source>
        <dbReference type="EMBL" id="CAF4471077.1"/>
    </source>
</evidence>
<feature type="non-terminal residue" evidence="4">
    <location>
        <position position="1"/>
    </location>
</feature>
<dbReference type="Gene3D" id="3.20.20.100">
    <property type="entry name" value="NADP-dependent oxidoreductase domain"/>
    <property type="match status" value="1"/>
</dbReference>
<protein>
    <recommendedName>
        <fullName evidence="3">NADP-dependent oxidoreductase domain-containing protein</fullName>
    </recommendedName>
</protein>
<keyword evidence="1" id="KW-0560">Oxidoreductase</keyword>
<comment type="similarity">
    <text evidence="2">Belongs to the aldo/keto reductase family. Aldo/keto reductase 2 subfamily.</text>
</comment>
<dbReference type="OrthoDB" id="48988at2759"/>
<feature type="domain" description="NADP-dependent oxidoreductase" evidence="3">
    <location>
        <begin position="2"/>
        <end position="56"/>
    </location>
</feature>
<dbReference type="GO" id="GO:0016491">
    <property type="term" value="F:oxidoreductase activity"/>
    <property type="evidence" value="ECO:0007669"/>
    <property type="project" value="UniProtKB-KW"/>
</dbReference>
<organism evidence="4 6">
    <name type="scientific">Didymodactylos carnosus</name>
    <dbReference type="NCBI Taxonomy" id="1234261"/>
    <lineage>
        <taxon>Eukaryota</taxon>
        <taxon>Metazoa</taxon>
        <taxon>Spiralia</taxon>
        <taxon>Gnathifera</taxon>
        <taxon>Rotifera</taxon>
        <taxon>Eurotatoria</taxon>
        <taxon>Bdelloidea</taxon>
        <taxon>Philodinida</taxon>
        <taxon>Philodinidae</taxon>
        <taxon>Didymodactylos</taxon>
    </lineage>
</organism>
<dbReference type="EMBL" id="CAJOBC010101060">
    <property type="protein sequence ID" value="CAF4471077.1"/>
    <property type="molecule type" value="Genomic_DNA"/>
</dbReference>
<dbReference type="Proteomes" id="UP000663829">
    <property type="component" value="Unassembled WGS sequence"/>
</dbReference>
<accession>A0A816ACC9</accession>
<dbReference type="InterPro" id="IPR023210">
    <property type="entry name" value="NADP_OxRdtase_dom"/>
</dbReference>
<dbReference type="PRINTS" id="PR00069">
    <property type="entry name" value="ALDKETRDTASE"/>
</dbReference>
<dbReference type="InterPro" id="IPR050523">
    <property type="entry name" value="AKR_Detox_Biosynth"/>
</dbReference>
<dbReference type="AlphaFoldDB" id="A0A816ACC9"/>
<dbReference type="InterPro" id="IPR020471">
    <property type="entry name" value="AKR"/>
</dbReference>
<evidence type="ECO:0000313" key="6">
    <source>
        <dbReference type="Proteomes" id="UP000663829"/>
    </source>
</evidence>
<dbReference type="PANTHER" id="PTHR43364">
    <property type="entry name" value="NADH-SPECIFIC METHYLGLYOXAL REDUCTASE-RELATED"/>
    <property type="match status" value="1"/>
</dbReference>
<dbReference type="GO" id="GO:0005829">
    <property type="term" value="C:cytosol"/>
    <property type="evidence" value="ECO:0007669"/>
    <property type="project" value="TreeGrafter"/>
</dbReference>
<dbReference type="InterPro" id="IPR036812">
    <property type="entry name" value="NAD(P)_OxRdtase_dom_sf"/>
</dbReference>
<dbReference type="EMBL" id="CAJNOQ010034763">
    <property type="protein sequence ID" value="CAF1596228.1"/>
    <property type="molecule type" value="Genomic_DNA"/>
</dbReference>
<dbReference type="PANTHER" id="PTHR43364:SF4">
    <property type="entry name" value="NAD(P)-LINKED OXIDOREDUCTASE SUPERFAMILY PROTEIN"/>
    <property type="match status" value="1"/>
</dbReference>
<sequence length="85" mass="9574">KHIFDACDASLKRLNMDYIDLYQIHRWDYETPIEETMEALHDLVKSGKVRCIGASSCYGNPANASVASEDPPGTQLADWILDLFV</sequence>
<reference evidence="4" key="1">
    <citation type="submission" date="2021-02" db="EMBL/GenBank/DDBJ databases">
        <authorList>
            <person name="Nowell W R."/>
        </authorList>
    </citation>
    <scope>NUCLEOTIDE SEQUENCE</scope>
</reference>
<evidence type="ECO:0000256" key="1">
    <source>
        <dbReference type="ARBA" id="ARBA00023002"/>
    </source>
</evidence>
<dbReference type="SUPFAM" id="SSF51430">
    <property type="entry name" value="NAD(P)-linked oxidoreductase"/>
    <property type="match status" value="1"/>
</dbReference>
<proteinExistence type="inferred from homology"/>
<evidence type="ECO:0000256" key="2">
    <source>
        <dbReference type="ARBA" id="ARBA00038157"/>
    </source>
</evidence>
<dbReference type="Proteomes" id="UP000681722">
    <property type="component" value="Unassembled WGS sequence"/>
</dbReference>
<gene>
    <name evidence="4" type="ORF">GPM918_LOCUS42108</name>
    <name evidence="5" type="ORF">SRO942_LOCUS43290</name>
</gene>
<keyword evidence="6" id="KW-1185">Reference proteome</keyword>
<evidence type="ECO:0000313" key="4">
    <source>
        <dbReference type="EMBL" id="CAF1596228.1"/>
    </source>
</evidence>
<evidence type="ECO:0000259" key="3">
    <source>
        <dbReference type="Pfam" id="PF00248"/>
    </source>
</evidence>